<dbReference type="PIRSF" id="PIRSF001362">
    <property type="entry name" value="Isocit_lyase"/>
    <property type="match status" value="1"/>
</dbReference>
<evidence type="ECO:0000256" key="2">
    <source>
        <dbReference type="ARBA" id="ARBA00017446"/>
    </source>
</evidence>
<evidence type="ECO:0000313" key="6">
    <source>
        <dbReference type="EMBL" id="QXX79499.1"/>
    </source>
</evidence>
<evidence type="ECO:0000256" key="5">
    <source>
        <dbReference type="NCBIfam" id="TIGR01346"/>
    </source>
</evidence>
<dbReference type="NCBIfam" id="TIGR01346">
    <property type="entry name" value="isocit_lyase"/>
    <property type="match status" value="1"/>
</dbReference>
<dbReference type="Proteomes" id="UP000826050">
    <property type="component" value="Chromosome"/>
</dbReference>
<dbReference type="PANTHER" id="PTHR21631:SF3">
    <property type="entry name" value="BIFUNCTIONAL GLYOXYLATE CYCLE PROTEIN"/>
    <property type="match status" value="1"/>
</dbReference>
<protein>
    <recommendedName>
        <fullName evidence="2 5">Isocitrate lyase</fullName>
        <ecNumber evidence="1 5">4.1.3.1</ecNumber>
    </recommendedName>
</protein>
<dbReference type="RefSeq" id="WP_003799217.1">
    <property type="nucleotide sequence ID" value="NZ_CP049362.1"/>
</dbReference>
<dbReference type="Gene3D" id="3.20.20.60">
    <property type="entry name" value="Phosphoenolpyruvate-binding domains"/>
    <property type="match status" value="1"/>
</dbReference>
<dbReference type="EC" id="4.1.3.1" evidence="1 5"/>
<reference evidence="6 7" key="1">
    <citation type="submission" date="2020-02" db="EMBL/GenBank/DDBJ databases">
        <title>Partial ammonium oxidation to N2 by heterotrophic bacteria.</title>
        <authorList>
            <person name="Wu M."/>
        </authorList>
    </citation>
    <scope>NUCLEOTIDE SEQUENCE [LARGE SCALE GENOMIC DNA]</scope>
    <source>
        <strain evidence="6 7">HO-1</strain>
    </source>
</reference>
<dbReference type="InterPro" id="IPR040442">
    <property type="entry name" value="Pyrv_kinase-like_dom_sf"/>
</dbReference>
<dbReference type="PROSITE" id="PS00161">
    <property type="entry name" value="ISOCITRATE_LYASE"/>
    <property type="match status" value="1"/>
</dbReference>
<dbReference type="SUPFAM" id="SSF51621">
    <property type="entry name" value="Phosphoenolpyruvate/pyruvate domain"/>
    <property type="match status" value="1"/>
</dbReference>
<evidence type="ECO:0000256" key="1">
    <source>
        <dbReference type="ARBA" id="ARBA00012909"/>
    </source>
</evidence>
<accession>A0ABX8SUX8</accession>
<dbReference type="PANTHER" id="PTHR21631">
    <property type="entry name" value="ISOCITRATE LYASE/MALATE SYNTHASE"/>
    <property type="match status" value="1"/>
</dbReference>
<dbReference type="GO" id="GO:0004451">
    <property type="term" value="F:isocitrate lyase activity"/>
    <property type="evidence" value="ECO:0007669"/>
    <property type="project" value="UniProtKB-EC"/>
</dbReference>
<proteinExistence type="predicted"/>
<dbReference type="CDD" id="cd00377">
    <property type="entry name" value="ICL_PEPM"/>
    <property type="match status" value="1"/>
</dbReference>
<keyword evidence="7" id="KW-1185">Reference proteome</keyword>
<dbReference type="InterPro" id="IPR006254">
    <property type="entry name" value="Isocitrate_lyase"/>
</dbReference>
<dbReference type="InterPro" id="IPR015813">
    <property type="entry name" value="Pyrv/PenolPyrv_kinase-like_dom"/>
</dbReference>
<dbReference type="InterPro" id="IPR039556">
    <property type="entry name" value="ICL/PEPM"/>
</dbReference>
<evidence type="ECO:0000256" key="4">
    <source>
        <dbReference type="ARBA" id="ARBA00023531"/>
    </source>
</evidence>
<gene>
    <name evidence="6" type="primary">aceA</name>
    <name evidence="6" type="ORF">FE795_11050</name>
</gene>
<evidence type="ECO:0000313" key="7">
    <source>
        <dbReference type="Proteomes" id="UP000826050"/>
    </source>
</evidence>
<sequence>MNARETEIRNLQKRWAEDPRWQGIKRGYTAEEVIRLRGSLVEEHTLARRGAERLWQSINQEPFVNALGALTGNQAMQQVKAGLKAIYLSGWQVAGDANSAGEMYPDQSLYPVNSVPSVVRRINNSLARCDQIQWMEGVNPGDEGYIDYFAPIVADAEAGFGGVLNAFELMKAMIVAGAAGVHFEDQLASAKKCGHLGGKVLVPTREAVSKLVAARLAADVLDVPTILVARTDADAADLITSDVDEYDRPFILEERTVEGFYRTRAGLDQAIARGLAYAPYADLVWCETSTPDLEYARRFAEAIHRQFPGKLLSYNCSPSFNWKKNLDDATIAKFQRELGAMGYKFQFITLAGFHALNYGMFELAHGYARNQMSAFVQLQEKEFAAAPLGFTAVKHQREVGTGYFDAVTQTVEAGKSSTTALAGSTEAEQFAASEA</sequence>
<dbReference type="EMBL" id="CP049362">
    <property type="protein sequence ID" value="QXX79499.1"/>
    <property type="molecule type" value="Genomic_DNA"/>
</dbReference>
<dbReference type="InterPro" id="IPR018523">
    <property type="entry name" value="Isocitrate_lyase_ph_CS"/>
</dbReference>
<dbReference type="Pfam" id="PF00463">
    <property type="entry name" value="ICL"/>
    <property type="match status" value="2"/>
</dbReference>
<evidence type="ECO:0000256" key="3">
    <source>
        <dbReference type="ARBA" id="ARBA00023239"/>
    </source>
</evidence>
<keyword evidence="3 6" id="KW-0456">Lyase</keyword>
<comment type="catalytic activity">
    <reaction evidence="4">
        <text>D-threo-isocitrate = glyoxylate + succinate</text>
        <dbReference type="Rhea" id="RHEA:13245"/>
        <dbReference type="ChEBI" id="CHEBI:15562"/>
        <dbReference type="ChEBI" id="CHEBI:30031"/>
        <dbReference type="ChEBI" id="CHEBI:36655"/>
        <dbReference type="EC" id="4.1.3.1"/>
    </reaction>
</comment>
<organism evidence="6 7">
    <name type="scientific">Alcaligenes ammonioxydans</name>
    <dbReference type="NCBI Taxonomy" id="2582914"/>
    <lineage>
        <taxon>Bacteria</taxon>
        <taxon>Pseudomonadati</taxon>
        <taxon>Pseudomonadota</taxon>
        <taxon>Betaproteobacteria</taxon>
        <taxon>Burkholderiales</taxon>
        <taxon>Alcaligenaceae</taxon>
        <taxon>Alcaligenes</taxon>
    </lineage>
</organism>
<name>A0ABX8SUX8_9BURK</name>
<dbReference type="NCBIfam" id="NF011645">
    <property type="entry name" value="PRK15063.1"/>
    <property type="match status" value="1"/>
</dbReference>